<evidence type="ECO:0000256" key="12">
    <source>
        <dbReference type="ARBA" id="ARBA00048639"/>
    </source>
</evidence>
<evidence type="ECO:0000256" key="5">
    <source>
        <dbReference type="ARBA" id="ARBA00012791"/>
    </source>
</evidence>
<dbReference type="AlphaFoldDB" id="A0A3D8T8G1"/>
<dbReference type="InterPro" id="IPR005720">
    <property type="entry name" value="Dihydroorotate_DH_cat"/>
</dbReference>
<dbReference type="InterPro" id="IPR050074">
    <property type="entry name" value="DHO_dehydrogenase"/>
</dbReference>
<keyword evidence="10" id="KW-0472">Membrane</keyword>
<dbReference type="FunFam" id="3.20.20.70:FF:000242">
    <property type="entry name" value="Dihydroorotate reductase PyrE"/>
    <property type="match status" value="1"/>
</dbReference>
<dbReference type="UniPathway" id="UPA00070">
    <property type="reaction ID" value="UER00946"/>
</dbReference>
<evidence type="ECO:0000256" key="1">
    <source>
        <dbReference type="ARBA" id="ARBA00001917"/>
    </source>
</evidence>
<dbReference type="GO" id="GO:0006207">
    <property type="term" value="P:'de novo' pyrimidine nucleobase biosynthetic process"/>
    <property type="evidence" value="ECO:0007669"/>
    <property type="project" value="InterPro"/>
</dbReference>
<evidence type="ECO:0000256" key="11">
    <source>
        <dbReference type="ARBA" id="ARBA00031623"/>
    </source>
</evidence>
<evidence type="ECO:0000256" key="10">
    <source>
        <dbReference type="ARBA" id="ARBA00023136"/>
    </source>
</evidence>
<reference evidence="14 15" key="1">
    <citation type="journal article" date="2018" name="IMA Fungus">
        <title>IMA Genome-F 9: Draft genome sequence of Annulohypoxylon stygium, Aspergillus mulundensis, Berkeleyomyces basicola (syn. Thielaviopsis basicola), Ceratocystis smalleyi, two Cercospora beticola strains, Coleophoma cylindrospora, Fusarium fracticaudum, Phialophora cf. hyalina, and Morchella septimelata.</title>
        <authorList>
            <person name="Wingfield B.D."/>
            <person name="Bills G.F."/>
            <person name="Dong Y."/>
            <person name="Huang W."/>
            <person name="Nel W.J."/>
            <person name="Swalarsk-Parry B.S."/>
            <person name="Vaghefi N."/>
            <person name="Wilken P.M."/>
            <person name="An Z."/>
            <person name="de Beer Z.W."/>
            <person name="De Vos L."/>
            <person name="Chen L."/>
            <person name="Duong T.A."/>
            <person name="Gao Y."/>
            <person name="Hammerbacher A."/>
            <person name="Kikkert J.R."/>
            <person name="Li Y."/>
            <person name="Li H."/>
            <person name="Li K."/>
            <person name="Li Q."/>
            <person name="Liu X."/>
            <person name="Ma X."/>
            <person name="Naidoo K."/>
            <person name="Pethybridge S.J."/>
            <person name="Sun J."/>
            <person name="Steenkamp E.T."/>
            <person name="van der Nest M.A."/>
            <person name="van Wyk S."/>
            <person name="Wingfield M.J."/>
            <person name="Xiong C."/>
            <person name="Yue Q."/>
            <person name="Zhang X."/>
        </authorList>
    </citation>
    <scope>NUCLEOTIDE SEQUENCE [LARGE SCALE GENOMIC DNA]</scope>
    <source>
        <strain evidence="14 15">BP5796</strain>
    </source>
</reference>
<feature type="domain" description="Dihydroorotate dehydrogenase catalytic" evidence="13">
    <location>
        <begin position="164"/>
        <end position="509"/>
    </location>
</feature>
<evidence type="ECO:0000256" key="4">
    <source>
        <dbReference type="ARBA" id="ARBA00005359"/>
    </source>
</evidence>
<dbReference type="PROSITE" id="PS00911">
    <property type="entry name" value="DHODEHASE_1"/>
    <property type="match status" value="1"/>
</dbReference>
<dbReference type="Gene3D" id="3.20.20.70">
    <property type="entry name" value="Aldolase class I"/>
    <property type="match status" value="1"/>
</dbReference>
<evidence type="ECO:0000256" key="9">
    <source>
        <dbReference type="ARBA" id="ARBA00023002"/>
    </source>
</evidence>
<evidence type="ECO:0000313" key="15">
    <source>
        <dbReference type="Proteomes" id="UP000256328"/>
    </source>
</evidence>
<dbReference type="InterPro" id="IPR001295">
    <property type="entry name" value="Dihydroorotate_DH_CS"/>
</dbReference>
<keyword evidence="8" id="KW-0288">FMN</keyword>
<proteinExistence type="inferred from homology"/>
<dbReference type="EC" id="1.3.5.2" evidence="5"/>
<evidence type="ECO:0000256" key="6">
    <source>
        <dbReference type="ARBA" id="ARBA00017599"/>
    </source>
</evidence>
<protein>
    <recommendedName>
        <fullName evidence="6">Dihydroorotate dehydrogenase (quinone), mitochondrial</fullName>
        <ecNumber evidence="5">1.3.5.2</ecNumber>
    </recommendedName>
    <alternativeName>
        <fullName evidence="11">Dihydroorotate oxidase</fullName>
    </alternativeName>
</protein>
<evidence type="ECO:0000256" key="7">
    <source>
        <dbReference type="ARBA" id="ARBA00022630"/>
    </source>
</evidence>
<name>A0A3D8T8G1_9HELO</name>
<accession>A0A3D8T8G1</accession>
<comment type="pathway">
    <text evidence="3">Pyrimidine metabolism; UMP biosynthesis via de novo pathway; orotate from (S)-dihydroorotate (quinone route): step 1/1.</text>
</comment>
<dbReference type="NCBIfam" id="TIGR01036">
    <property type="entry name" value="pyrD_sub2"/>
    <property type="match status" value="1"/>
</dbReference>
<dbReference type="InterPro" id="IPR013785">
    <property type="entry name" value="Aldolase_TIM"/>
</dbReference>
<dbReference type="PANTHER" id="PTHR48109">
    <property type="entry name" value="DIHYDROOROTATE DEHYDROGENASE (QUINONE), MITOCHONDRIAL-RELATED"/>
    <property type="match status" value="1"/>
</dbReference>
<dbReference type="Pfam" id="PF01180">
    <property type="entry name" value="DHO_dh"/>
    <property type="match status" value="1"/>
</dbReference>
<dbReference type="EMBL" id="PDLN01000001">
    <property type="protein sequence ID" value="RDW94288.1"/>
    <property type="molecule type" value="Genomic_DNA"/>
</dbReference>
<gene>
    <name evidence="14" type="ORF">BP5796_00051</name>
</gene>
<evidence type="ECO:0000313" key="14">
    <source>
        <dbReference type="EMBL" id="RDW94288.1"/>
    </source>
</evidence>
<comment type="similarity">
    <text evidence="4">Belongs to the dihydroorotate dehydrogenase family. Type 2 subfamily.</text>
</comment>
<dbReference type="PANTHER" id="PTHR48109:SF4">
    <property type="entry name" value="DIHYDROOROTATE DEHYDROGENASE (QUINONE), MITOCHONDRIAL"/>
    <property type="match status" value="1"/>
</dbReference>
<sequence length="517" mass="55183">MAIPKMLQSARLASGSVSRSIGSRAGGQACSISTRYFQTSRLNATTGPCSTSQKFGLQPKARKFHTSRQNGYEQRSQQHQHVLPAGLSTDLLFGASVVLALSFGYLYVTDARSSIHQWFTVPVIRFLVPDAEEAHHLGTKALKEMYRLGIHPRERSKDDESGDLRVNLFGHVLSNPIGISGGLDKNADIPDPLFALGPAVVEVGGITPLPQEGNPKPRVFRIPSQNAIINRYGLNSKGADHVAKTLRQRVREYALAHGLGADETAEGIVLNGEAGVPPGSLIPGKLLAVQIAKNKVTPEQDFAAVTRDYVYCVERLARYADILVVNVSSPNTPGLRSLQAVEPLTNILTSVVTTARAIDRKTKPPVMVKVSPDENSDEQVAGICKAVIDSRVDGVIVGNTTTKRPAPLPAGYTLSAAESKTLGEMGGYSGPQLFNNTVALVKKYRYMLDAAAKEAGIAEQKVIFASGGIATGEQAREALDAGASVAMVYTAMTYGGVGTISHIKTGLRESIKSSSKK</sequence>
<comment type="cofactor">
    <cofactor evidence="1">
        <name>FMN</name>
        <dbReference type="ChEBI" id="CHEBI:58210"/>
    </cofactor>
</comment>
<dbReference type="CDD" id="cd04738">
    <property type="entry name" value="DHOD_2_like"/>
    <property type="match status" value="1"/>
</dbReference>
<dbReference type="OrthoDB" id="14784at2759"/>
<evidence type="ECO:0000256" key="3">
    <source>
        <dbReference type="ARBA" id="ARBA00005161"/>
    </source>
</evidence>
<dbReference type="SUPFAM" id="SSF51395">
    <property type="entry name" value="FMN-linked oxidoreductases"/>
    <property type="match status" value="1"/>
</dbReference>
<keyword evidence="15" id="KW-1185">Reference proteome</keyword>
<evidence type="ECO:0000259" key="13">
    <source>
        <dbReference type="Pfam" id="PF01180"/>
    </source>
</evidence>
<keyword evidence="9" id="KW-0560">Oxidoreductase</keyword>
<dbReference type="InterPro" id="IPR005719">
    <property type="entry name" value="Dihydroorotate_DH_2"/>
</dbReference>
<dbReference type="GO" id="GO:0044205">
    <property type="term" value="P:'de novo' UMP biosynthetic process"/>
    <property type="evidence" value="ECO:0007669"/>
    <property type="project" value="UniProtKB-UniPathway"/>
</dbReference>
<dbReference type="GO" id="GO:0005743">
    <property type="term" value="C:mitochondrial inner membrane"/>
    <property type="evidence" value="ECO:0007669"/>
    <property type="project" value="TreeGrafter"/>
</dbReference>
<evidence type="ECO:0000256" key="2">
    <source>
        <dbReference type="ARBA" id="ARBA00004370"/>
    </source>
</evidence>
<keyword evidence="7" id="KW-0285">Flavoprotein</keyword>
<dbReference type="Proteomes" id="UP000256328">
    <property type="component" value="Unassembled WGS sequence"/>
</dbReference>
<comment type="caution">
    <text evidence="14">The sequence shown here is derived from an EMBL/GenBank/DDBJ whole genome shotgun (WGS) entry which is preliminary data.</text>
</comment>
<comment type="subcellular location">
    <subcellularLocation>
        <location evidence="2">Membrane</location>
    </subcellularLocation>
</comment>
<comment type="catalytic activity">
    <reaction evidence="12">
        <text>(S)-dihydroorotate + a quinone = orotate + a quinol</text>
        <dbReference type="Rhea" id="RHEA:30187"/>
        <dbReference type="ChEBI" id="CHEBI:24646"/>
        <dbReference type="ChEBI" id="CHEBI:30839"/>
        <dbReference type="ChEBI" id="CHEBI:30864"/>
        <dbReference type="ChEBI" id="CHEBI:132124"/>
        <dbReference type="EC" id="1.3.5.2"/>
    </reaction>
</comment>
<dbReference type="GO" id="GO:0106430">
    <property type="term" value="F:dihydroorotate dehydrogenase (quinone) activity"/>
    <property type="evidence" value="ECO:0007669"/>
    <property type="project" value="UniProtKB-EC"/>
</dbReference>
<organism evidence="14 15">
    <name type="scientific">Coleophoma crateriformis</name>
    <dbReference type="NCBI Taxonomy" id="565419"/>
    <lineage>
        <taxon>Eukaryota</taxon>
        <taxon>Fungi</taxon>
        <taxon>Dikarya</taxon>
        <taxon>Ascomycota</taxon>
        <taxon>Pezizomycotina</taxon>
        <taxon>Leotiomycetes</taxon>
        <taxon>Helotiales</taxon>
        <taxon>Dermateaceae</taxon>
        <taxon>Coleophoma</taxon>
    </lineage>
</organism>
<evidence type="ECO:0000256" key="8">
    <source>
        <dbReference type="ARBA" id="ARBA00022643"/>
    </source>
</evidence>